<dbReference type="EMBL" id="BSPP01000006">
    <property type="protein sequence ID" value="GLS86721.1"/>
    <property type="molecule type" value="Genomic_DNA"/>
</dbReference>
<protein>
    <submittedName>
        <fullName evidence="1">Uncharacterized protein</fullName>
    </submittedName>
</protein>
<proteinExistence type="predicted"/>
<gene>
    <name evidence="1" type="ORF">GCM10010873_01220</name>
    <name evidence="2" type="ORF">GCM10010873_16950</name>
</gene>
<comment type="caution">
    <text evidence="1">The sequence shown here is derived from an EMBL/GenBank/DDBJ whole genome shotgun (WGS) entry which is preliminary data.</text>
</comment>
<organism evidence="1 3">
    <name type="scientific">Cypionkella aquatica</name>
    <dbReference type="NCBI Taxonomy" id="1756042"/>
    <lineage>
        <taxon>Bacteria</taxon>
        <taxon>Pseudomonadati</taxon>
        <taxon>Pseudomonadota</taxon>
        <taxon>Alphaproteobacteria</taxon>
        <taxon>Rhodobacterales</taxon>
        <taxon>Paracoccaceae</taxon>
        <taxon>Cypionkella</taxon>
    </lineage>
</organism>
<evidence type="ECO:0000313" key="1">
    <source>
        <dbReference type="EMBL" id="GLS85149.1"/>
    </source>
</evidence>
<dbReference type="AlphaFoldDB" id="A0AA37TZ42"/>
<name>A0AA37TZ42_9RHOB</name>
<dbReference type="EMBL" id="BSPP01000001">
    <property type="protein sequence ID" value="GLS85149.1"/>
    <property type="molecule type" value="Genomic_DNA"/>
</dbReference>
<dbReference type="Proteomes" id="UP001157355">
    <property type="component" value="Unassembled WGS sequence"/>
</dbReference>
<reference evidence="1 3" key="1">
    <citation type="journal article" date="2014" name="Int. J. Syst. Evol. Microbiol.">
        <title>Complete genome sequence of Corynebacterium casei LMG S-19264T (=DSM 44701T), isolated from a smear-ripened cheese.</title>
        <authorList>
            <consortium name="US DOE Joint Genome Institute (JGI-PGF)"/>
            <person name="Walter F."/>
            <person name="Albersmeier A."/>
            <person name="Kalinowski J."/>
            <person name="Ruckert C."/>
        </authorList>
    </citation>
    <scope>NUCLEOTIDE SEQUENCE [LARGE SCALE GENOMIC DNA]</scope>
    <source>
        <strain evidence="1 3">NBRC 111766</strain>
    </source>
</reference>
<keyword evidence="3" id="KW-1185">Reference proteome</keyword>
<evidence type="ECO:0000313" key="2">
    <source>
        <dbReference type="EMBL" id="GLS86721.1"/>
    </source>
</evidence>
<evidence type="ECO:0000313" key="3">
    <source>
        <dbReference type="Proteomes" id="UP001157355"/>
    </source>
</evidence>
<accession>A0AA37TZ42</accession>
<reference evidence="1" key="2">
    <citation type="submission" date="2023-01" db="EMBL/GenBank/DDBJ databases">
        <title>Draft genome sequence of Cypionkella aquatica strain NBRC 111766.</title>
        <authorList>
            <person name="Sun Q."/>
            <person name="Mori K."/>
        </authorList>
    </citation>
    <scope>NUCLEOTIDE SEQUENCE</scope>
    <source>
        <strain evidence="1">NBRC 111766</strain>
    </source>
</reference>
<sequence length="68" mass="7824">MVAHKSQCQIYPGFEASLCRICGQWRKVGRWRLGEIRSQAFGFQDIFAVVRARDAQVFALQSHGAKRR</sequence>